<name>A0ABU5ZRT2_9FLAO</name>
<dbReference type="RefSeq" id="WP_324178781.1">
    <property type="nucleotide sequence ID" value="NZ_BAABAW010000003.1"/>
</dbReference>
<feature type="domain" description="Amidohydrolase-related" evidence="1">
    <location>
        <begin position="5"/>
        <end position="246"/>
    </location>
</feature>
<dbReference type="Pfam" id="PF04909">
    <property type="entry name" value="Amidohydro_2"/>
    <property type="match status" value="1"/>
</dbReference>
<comment type="caution">
    <text evidence="2">The sequence shown here is derived from an EMBL/GenBank/DDBJ whole genome shotgun (WGS) entry which is preliminary data.</text>
</comment>
<dbReference type="PANTHER" id="PTHR35563">
    <property type="entry name" value="BARREL METAL-DEPENDENT HYDROLASE, PUTATIVE (AFU_ORTHOLOGUE AFUA_1G16240)-RELATED"/>
    <property type="match status" value="1"/>
</dbReference>
<evidence type="ECO:0000313" key="2">
    <source>
        <dbReference type="EMBL" id="MEB3344743.1"/>
    </source>
</evidence>
<proteinExistence type="predicted"/>
<dbReference type="Proteomes" id="UP001327027">
    <property type="component" value="Unassembled WGS sequence"/>
</dbReference>
<reference evidence="2 3" key="1">
    <citation type="journal article" date="2013" name="Int. J. Syst. Evol. Microbiol.">
        <title>Aquimarina gracilis sp. nov., isolated from the gut microflora of a mussel, Mytilus coruscus, and emended description of Aquimarina spongiae.</title>
        <authorList>
            <person name="Park S.C."/>
            <person name="Choe H.N."/>
            <person name="Baik K.S."/>
            <person name="Seong C.N."/>
        </authorList>
    </citation>
    <scope>NUCLEOTIDE SEQUENCE [LARGE SCALE GENOMIC DNA]</scope>
    <source>
        <strain evidence="2 3">PSC32</strain>
    </source>
</reference>
<gene>
    <name evidence="2" type="ORF">U6A24_04695</name>
</gene>
<keyword evidence="3" id="KW-1185">Reference proteome</keyword>
<dbReference type="Gene3D" id="3.20.20.140">
    <property type="entry name" value="Metal-dependent hydrolases"/>
    <property type="match status" value="1"/>
</dbReference>
<evidence type="ECO:0000259" key="1">
    <source>
        <dbReference type="Pfam" id="PF04909"/>
    </source>
</evidence>
<dbReference type="InterPro" id="IPR052358">
    <property type="entry name" value="Aro_Compnd_Degr_Hydrolases"/>
</dbReference>
<dbReference type="SUPFAM" id="SSF51556">
    <property type="entry name" value="Metallo-dependent hydrolases"/>
    <property type="match status" value="1"/>
</dbReference>
<accession>A0ABU5ZRT2</accession>
<dbReference type="InterPro" id="IPR006680">
    <property type="entry name" value="Amidohydro-rel"/>
</dbReference>
<dbReference type="InterPro" id="IPR032466">
    <property type="entry name" value="Metal_Hydrolase"/>
</dbReference>
<sequence>MKIFDAHFHIIDFDYPIVENNGYIPREFKVEDYKNSTKDYELAGGAIVSGSFQAFDQNYLKNSLSQLGGNFFGVANIPINMSDKELKLLNDNNVVAVRFNLKRGGSETIEHLEYLSNKLYEEYGWHTELYVDSKHLKELKKHLRKLKQFSIDHLGLSKSGLVELYNWVEKGVKVKATGFGRIDFEPTGVMRKINEINPEALIFGTDLPSTRAKTPFSNLDIQKIVNNFDKNSQERIFYKNALAWYKK</sequence>
<dbReference type="PANTHER" id="PTHR35563:SF2">
    <property type="entry name" value="BARREL METAL-DEPENDENT HYDROLASE, PUTATIVE (AFU_ORTHOLOGUE AFUA_1G16240)-RELATED"/>
    <property type="match status" value="1"/>
</dbReference>
<organism evidence="2 3">
    <name type="scientific">Aquimarina gracilis</name>
    <dbReference type="NCBI Taxonomy" id="874422"/>
    <lineage>
        <taxon>Bacteria</taxon>
        <taxon>Pseudomonadati</taxon>
        <taxon>Bacteroidota</taxon>
        <taxon>Flavobacteriia</taxon>
        <taxon>Flavobacteriales</taxon>
        <taxon>Flavobacteriaceae</taxon>
        <taxon>Aquimarina</taxon>
    </lineage>
</organism>
<dbReference type="EMBL" id="JAYKLX010000002">
    <property type="protein sequence ID" value="MEB3344743.1"/>
    <property type="molecule type" value="Genomic_DNA"/>
</dbReference>
<protein>
    <submittedName>
        <fullName evidence="2">Amidohydrolase family protein</fullName>
    </submittedName>
</protein>
<evidence type="ECO:0000313" key="3">
    <source>
        <dbReference type="Proteomes" id="UP001327027"/>
    </source>
</evidence>